<feature type="region of interest" description="Disordered" evidence="3">
    <location>
        <begin position="1144"/>
        <end position="1383"/>
    </location>
</feature>
<feature type="region of interest" description="Disordered" evidence="3">
    <location>
        <begin position="490"/>
        <end position="593"/>
    </location>
</feature>
<evidence type="ECO:0000259" key="6">
    <source>
        <dbReference type="PROSITE" id="PS50206"/>
    </source>
</evidence>
<dbReference type="InterPro" id="IPR016130">
    <property type="entry name" value="Tyr_Pase_AS"/>
</dbReference>
<feature type="compositionally biased region" description="Low complexity" evidence="3">
    <location>
        <begin position="1234"/>
        <end position="1264"/>
    </location>
</feature>
<dbReference type="SMART" id="SM00404">
    <property type="entry name" value="PTPc_motif"/>
    <property type="match status" value="1"/>
</dbReference>
<evidence type="ECO:0000256" key="3">
    <source>
        <dbReference type="SAM" id="MobiDB-lite"/>
    </source>
</evidence>
<dbReference type="InterPro" id="IPR036873">
    <property type="entry name" value="Rhodanese-like_dom_sf"/>
</dbReference>
<reference evidence="7 8" key="1">
    <citation type="submission" date="2014-04" db="EMBL/GenBank/DDBJ databases">
        <authorList>
            <consortium name="DOE Joint Genome Institute"/>
            <person name="Kuo A."/>
            <person name="Kohler A."/>
            <person name="Jargeat P."/>
            <person name="Nagy L.G."/>
            <person name="Floudas D."/>
            <person name="Copeland A."/>
            <person name="Barry K.W."/>
            <person name="Cichocki N."/>
            <person name="Veneault-Fourrey C."/>
            <person name="LaButti K."/>
            <person name="Lindquist E.A."/>
            <person name="Lipzen A."/>
            <person name="Lundell T."/>
            <person name="Morin E."/>
            <person name="Murat C."/>
            <person name="Sun H."/>
            <person name="Tunlid A."/>
            <person name="Henrissat B."/>
            <person name="Grigoriev I.V."/>
            <person name="Hibbett D.S."/>
            <person name="Martin F."/>
            <person name="Nordberg H.P."/>
            <person name="Cantor M.N."/>
            <person name="Hua S.X."/>
        </authorList>
    </citation>
    <scope>NUCLEOTIDE SEQUENCE [LARGE SCALE GENOMIC DNA]</scope>
    <source>
        <strain evidence="7 8">Ve08.2h10</strain>
    </source>
</reference>
<dbReference type="InterPro" id="IPR000242">
    <property type="entry name" value="PTP_cat"/>
</dbReference>
<feature type="compositionally biased region" description="Low complexity" evidence="3">
    <location>
        <begin position="1297"/>
        <end position="1311"/>
    </location>
</feature>
<dbReference type="SUPFAM" id="SSF52799">
    <property type="entry name" value="(Phosphotyrosine protein) phosphatases II"/>
    <property type="match status" value="1"/>
</dbReference>
<accession>A0A0D0CYK9</accession>
<dbReference type="Gene3D" id="3.90.190.10">
    <property type="entry name" value="Protein tyrosine phosphatase superfamily"/>
    <property type="match status" value="3"/>
</dbReference>
<dbReference type="EMBL" id="KN825947">
    <property type="protein sequence ID" value="KIK80733.1"/>
    <property type="molecule type" value="Genomic_DNA"/>
</dbReference>
<evidence type="ECO:0000313" key="7">
    <source>
        <dbReference type="EMBL" id="KIK80733.1"/>
    </source>
</evidence>
<feature type="region of interest" description="Disordered" evidence="3">
    <location>
        <begin position="346"/>
        <end position="386"/>
    </location>
</feature>
<dbReference type="SMART" id="SM00194">
    <property type="entry name" value="PTPc"/>
    <property type="match status" value="1"/>
</dbReference>
<feature type="compositionally biased region" description="Low complexity" evidence="3">
    <location>
        <begin position="350"/>
        <end position="362"/>
    </location>
</feature>
<feature type="compositionally biased region" description="Polar residues" evidence="3">
    <location>
        <begin position="1152"/>
        <end position="1169"/>
    </location>
</feature>
<dbReference type="PROSITE" id="PS50206">
    <property type="entry name" value="RHODANESE_3"/>
    <property type="match status" value="1"/>
</dbReference>
<comment type="similarity">
    <text evidence="1">Belongs to the protein-tyrosine phosphatase family. Non-receptor class subfamily.</text>
</comment>
<organism evidence="7 8">
    <name type="scientific">Paxillus rubicundulus Ve08.2h10</name>
    <dbReference type="NCBI Taxonomy" id="930991"/>
    <lineage>
        <taxon>Eukaryota</taxon>
        <taxon>Fungi</taxon>
        <taxon>Dikarya</taxon>
        <taxon>Basidiomycota</taxon>
        <taxon>Agaricomycotina</taxon>
        <taxon>Agaricomycetes</taxon>
        <taxon>Agaricomycetidae</taxon>
        <taxon>Boletales</taxon>
        <taxon>Paxilineae</taxon>
        <taxon>Paxillaceae</taxon>
        <taxon>Paxillus</taxon>
    </lineage>
</organism>
<feature type="domain" description="Tyrosine-protein phosphatase" evidence="4">
    <location>
        <begin position="723"/>
        <end position="1015"/>
    </location>
</feature>
<feature type="region of interest" description="Disordered" evidence="3">
    <location>
        <begin position="915"/>
        <end position="935"/>
    </location>
</feature>
<feature type="compositionally biased region" description="Basic residues" evidence="3">
    <location>
        <begin position="1097"/>
        <end position="1106"/>
    </location>
</feature>
<dbReference type="GO" id="GO:0004725">
    <property type="term" value="F:protein tyrosine phosphatase activity"/>
    <property type="evidence" value="ECO:0007669"/>
    <property type="project" value="UniProtKB-EC"/>
</dbReference>
<dbReference type="SUPFAM" id="SSF52821">
    <property type="entry name" value="Rhodanese/Cell cycle control phosphatase"/>
    <property type="match status" value="1"/>
</dbReference>
<dbReference type="InterPro" id="IPR001763">
    <property type="entry name" value="Rhodanese-like_dom"/>
</dbReference>
<dbReference type="PANTHER" id="PTHR19134">
    <property type="entry name" value="RECEPTOR-TYPE TYROSINE-PROTEIN PHOSPHATASE"/>
    <property type="match status" value="1"/>
</dbReference>
<dbReference type="PRINTS" id="PR00700">
    <property type="entry name" value="PRTYPHPHTASE"/>
</dbReference>
<evidence type="ECO:0000256" key="1">
    <source>
        <dbReference type="ARBA" id="ARBA00009649"/>
    </source>
</evidence>
<dbReference type="InterPro" id="IPR029021">
    <property type="entry name" value="Prot-tyrosine_phosphatase-like"/>
</dbReference>
<evidence type="ECO:0000256" key="2">
    <source>
        <dbReference type="ARBA" id="ARBA00013064"/>
    </source>
</evidence>
<feature type="compositionally biased region" description="Basic and acidic residues" evidence="3">
    <location>
        <begin position="1624"/>
        <end position="1633"/>
    </location>
</feature>
<dbReference type="EC" id="3.1.3.48" evidence="2"/>
<dbReference type="Proteomes" id="UP000054538">
    <property type="component" value="Unassembled WGS sequence"/>
</dbReference>
<dbReference type="HOGENOM" id="CLU_002713_0_0_1"/>
<keyword evidence="8" id="KW-1185">Reference proteome</keyword>
<gene>
    <name evidence="7" type="ORF">PAXRUDRAFT_157888</name>
</gene>
<dbReference type="PROSITE" id="PS50055">
    <property type="entry name" value="TYR_PHOSPHATASE_PTP"/>
    <property type="match status" value="1"/>
</dbReference>
<feature type="compositionally biased region" description="Polar residues" evidence="3">
    <location>
        <begin position="1357"/>
        <end position="1377"/>
    </location>
</feature>
<reference evidence="8" key="2">
    <citation type="submission" date="2015-01" db="EMBL/GenBank/DDBJ databases">
        <title>Evolutionary Origins and Diversification of the Mycorrhizal Mutualists.</title>
        <authorList>
            <consortium name="DOE Joint Genome Institute"/>
            <consortium name="Mycorrhizal Genomics Consortium"/>
            <person name="Kohler A."/>
            <person name="Kuo A."/>
            <person name="Nagy L.G."/>
            <person name="Floudas D."/>
            <person name="Copeland A."/>
            <person name="Barry K.W."/>
            <person name="Cichocki N."/>
            <person name="Veneault-Fourrey C."/>
            <person name="LaButti K."/>
            <person name="Lindquist E.A."/>
            <person name="Lipzen A."/>
            <person name="Lundell T."/>
            <person name="Morin E."/>
            <person name="Murat C."/>
            <person name="Riley R."/>
            <person name="Ohm R."/>
            <person name="Sun H."/>
            <person name="Tunlid A."/>
            <person name="Henrissat B."/>
            <person name="Grigoriev I.V."/>
            <person name="Hibbett D.S."/>
            <person name="Martin F."/>
        </authorList>
    </citation>
    <scope>NUCLEOTIDE SEQUENCE [LARGE SCALE GENOMIC DNA]</scope>
    <source>
        <strain evidence="8">Ve08.2h10</strain>
    </source>
</reference>
<name>A0A0D0CYK9_9AGAM</name>
<feature type="domain" description="Rhodanese" evidence="6">
    <location>
        <begin position="121"/>
        <end position="237"/>
    </location>
</feature>
<feature type="compositionally biased region" description="Low complexity" evidence="3">
    <location>
        <begin position="1274"/>
        <end position="1288"/>
    </location>
</feature>
<feature type="compositionally biased region" description="Polar residues" evidence="3">
    <location>
        <begin position="1198"/>
        <end position="1214"/>
    </location>
</feature>
<proteinExistence type="inferred from homology"/>
<sequence>MSDDFFTSVPFTGQDTNQEEAHDFFAQAIAVRFGSADLLTARLLPGEVPKPNTANPRSRQPNHHAQHSSLPPPPPLLPSMSLQPSRPAPAAGTSAPLRPKSVVTIQSFTSVPPLTLASYLSDPSALILDIRPHAAHASARIHRALSLSVPSTLLKRPLFSLSKLSQMLPSPSARARFAAWPSATRILVYDADSALTPDTSNIAGLLRKFRAEGFTGDLGWVRGGFQAVWRDAREFATTEQLSPDEDDTEVTAPSGALRTRHLPKAAFSLSSTTAVVAVGTLAGTRLVPQTPAAIQPRAANPFFDTIRQNVELSQGITERIPLRLPRRVRRRISELPFRWLQDIARRSAVRHPSSSSRSPVSATLESGSESTDDPHTSDPDENDPDVEEGTEALAMQFYRIELAEQRRLRTIMEHHSRESEGAGAAATGRQFTVFRDDRAEDNMSMSARTVPSTPHPAAFPFSITAGVEKGTKNRYTHIWPFEHARVRLHDGRHQGSHPGKRDKGKSADRDCSAREREQGQVIEKEKERRSRSSPGFGANPNQLPPATGSSTPGTSRHLVDFDMQMWTSGTSSDGGADGGQEVEMRSQQQSPPHIRLEIEVTNEDTCMSEPPTPATAIPFPTPPFYTPMETWPTLTPMHTRSAQLSPLPPASHSTSVAAAEEIGETQFALPASSLPSLGPLPSSFRLHLPGRLGGPWPLIDALTSTTSPSTSLCVPLGGIGAGVPGLHGQVATDASAQSQRRRAASPADDYVNASYVQPLGTQKRYIATQGPLPATFVDFWTLVWEQNVHVIVMLTREVENAMVKCGTYWTDTQYGPLRLELLATSPPTSPSVHPSSTDASKQGFFFALREPPTRNGGGSKAQPTTVTRTFALSHMSYPGVPPRRITHLQYLDWPDMNVPEDPRGVLDLVKQVEQAVAGSTPGPSPSGSAAGSGSLSPGSTSFFSSLAHIGGGAEDIGGWKRRGQGWRHPELDLKTGIAASALGKPAPVLLHCSAGVGRTGGFIAVDAVLDGVRRELRRSREAQMMKKAAGVVLGMGDADVSTETGISGGSRGDDSIIGEGEEMDVDKSAVEMAEEAQDQPQIVGTVPLYVSAGDRKKGWRHHHHHGTNLPEEKSSSSESLVMHVPCAGASDASKDDKVAELQLDDPQKPGWQPSSTREWAEQVSDQTHTCTEEEEPPLPIDMPMSLSSLPAPSRERSPGSTSISSGPFTLSSVDDSAEGSAGVTGSGAERKSAADSGSGDPPPSSVSKSTSGFASGSISASNSGSGTGTGSGSRFGSSSGMESSSFMSLMRARLRDSSATSLCLSSTDSSSPENVSKSVVPLRQPSAIHVSSGARLGLDVVADHPSRSVSAPLHPTGPTSLHQQRSNQKPSLGSSPVASLSTPALPTTATARGVLFFSADAAEEPVSRPSSGPSSDELMSPPQEFESGASADIEGSRTGDVKSIRALSDSSDENAASSKSGSIANIAIDLSSAKELEPTCRNCTIRDALAHREAKEKAMIAPMPRVLEHSVIQSVVADLGAARVDRRAAGHSVIDYKLPRELHCDSSPPPISSLAEPICMVVQDMREQRMSLCQSLRQYVFVHAAVIEGALEIVDEERELWGDIGVSDEGHFAEIELMPGINESGRKSDDRGAPKVWFGEGGDNGGQPRTSASSLSGIAPSPFKGKRGPSPTELCREDKTGALSLNKRPSIKYKLPSDEAVRSAFAPDVSSSMAGGTGGPAKQTSMSATWSMLGGPPLPPKGTPSGPAR</sequence>
<feature type="compositionally biased region" description="Low complexity" evidence="3">
    <location>
        <begin position="1182"/>
        <end position="1192"/>
    </location>
</feature>
<protein>
    <recommendedName>
        <fullName evidence="2">protein-tyrosine-phosphatase</fullName>
        <ecNumber evidence="2">3.1.3.48</ecNumber>
    </recommendedName>
</protein>
<dbReference type="InParanoid" id="A0A0D0CYK9"/>
<feature type="domain" description="Tyrosine specific protein phosphatases" evidence="5">
    <location>
        <begin position="983"/>
        <end position="1027"/>
    </location>
</feature>
<feature type="region of interest" description="Disordered" evidence="3">
    <location>
        <begin position="1096"/>
        <end position="1120"/>
    </location>
</feature>
<dbReference type="InterPro" id="IPR003595">
    <property type="entry name" value="Tyr_Pase_cat"/>
</dbReference>
<dbReference type="Gene3D" id="3.40.250.10">
    <property type="entry name" value="Rhodanese-like domain"/>
    <property type="match status" value="1"/>
</dbReference>
<dbReference type="PANTHER" id="PTHR19134:SF561">
    <property type="entry name" value="PROTEIN TYROSINE PHOSPHATASE 36E, ISOFORM A"/>
    <property type="match status" value="1"/>
</dbReference>
<dbReference type="Pfam" id="PF00102">
    <property type="entry name" value="Y_phosphatase"/>
    <property type="match status" value="3"/>
</dbReference>
<feature type="region of interest" description="Disordered" evidence="3">
    <location>
        <begin position="1620"/>
        <end position="1749"/>
    </location>
</feature>
<dbReference type="PROSITE" id="PS50056">
    <property type="entry name" value="TYR_PHOSPHATASE_2"/>
    <property type="match status" value="1"/>
</dbReference>
<dbReference type="InterPro" id="IPR050348">
    <property type="entry name" value="Protein-Tyr_Phosphatase"/>
</dbReference>
<feature type="region of interest" description="Disordered" evidence="3">
    <location>
        <begin position="46"/>
        <end position="96"/>
    </location>
</feature>
<evidence type="ECO:0000313" key="8">
    <source>
        <dbReference type="Proteomes" id="UP000054538"/>
    </source>
</evidence>
<feature type="compositionally biased region" description="Polar residues" evidence="3">
    <location>
        <begin position="1647"/>
        <end position="1656"/>
    </location>
</feature>
<dbReference type="OrthoDB" id="6058203at2759"/>
<evidence type="ECO:0000259" key="5">
    <source>
        <dbReference type="PROSITE" id="PS50056"/>
    </source>
</evidence>
<dbReference type="InterPro" id="IPR000387">
    <property type="entry name" value="Tyr_Pase_dom"/>
</dbReference>
<feature type="compositionally biased region" description="Low complexity" evidence="3">
    <location>
        <begin position="917"/>
        <end position="935"/>
    </location>
</feature>
<feature type="region of interest" description="Disordered" evidence="3">
    <location>
        <begin position="1402"/>
        <end position="1440"/>
    </location>
</feature>
<dbReference type="STRING" id="930991.A0A0D0CYK9"/>
<feature type="compositionally biased region" description="Basic and acidic residues" evidence="3">
    <location>
        <begin position="490"/>
        <end position="530"/>
    </location>
</feature>
<dbReference type="PROSITE" id="PS00383">
    <property type="entry name" value="TYR_PHOSPHATASE_1"/>
    <property type="match status" value="1"/>
</dbReference>
<evidence type="ECO:0000259" key="4">
    <source>
        <dbReference type="PROSITE" id="PS50055"/>
    </source>
</evidence>